<protein>
    <submittedName>
        <fullName evidence="1">Uncharacterized protein</fullName>
    </submittedName>
</protein>
<name>A0A8J3CFQ8_9PSEU</name>
<dbReference type="Proteomes" id="UP000637578">
    <property type="component" value="Unassembled WGS sequence"/>
</dbReference>
<evidence type="ECO:0000313" key="2">
    <source>
        <dbReference type="Proteomes" id="UP000637578"/>
    </source>
</evidence>
<organism evidence="1 2">
    <name type="scientific">Longimycelium tulufanense</name>
    <dbReference type="NCBI Taxonomy" id="907463"/>
    <lineage>
        <taxon>Bacteria</taxon>
        <taxon>Bacillati</taxon>
        <taxon>Actinomycetota</taxon>
        <taxon>Actinomycetes</taxon>
        <taxon>Pseudonocardiales</taxon>
        <taxon>Pseudonocardiaceae</taxon>
        <taxon>Longimycelium</taxon>
    </lineage>
</organism>
<dbReference type="EMBL" id="BMMK01000028">
    <property type="protein sequence ID" value="GGM72424.1"/>
    <property type="molecule type" value="Genomic_DNA"/>
</dbReference>
<reference evidence="1" key="1">
    <citation type="journal article" date="2014" name="Int. J. Syst. Evol. Microbiol.">
        <title>Complete genome sequence of Corynebacterium casei LMG S-19264T (=DSM 44701T), isolated from a smear-ripened cheese.</title>
        <authorList>
            <consortium name="US DOE Joint Genome Institute (JGI-PGF)"/>
            <person name="Walter F."/>
            <person name="Albersmeier A."/>
            <person name="Kalinowski J."/>
            <person name="Ruckert C."/>
        </authorList>
    </citation>
    <scope>NUCLEOTIDE SEQUENCE</scope>
    <source>
        <strain evidence="1">CGMCC 4.5737</strain>
    </source>
</reference>
<gene>
    <name evidence="1" type="ORF">GCM10012275_48750</name>
</gene>
<proteinExistence type="predicted"/>
<reference evidence="1" key="2">
    <citation type="submission" date="2020-09" db="EMBL/GenBank/DDBJ databases">
        <authorList>
            <person name="Sun Q."/>
            <person name="Zhou Y."/>
        </authorList>
    </citation>
    <scope>NUCLEOTIDE SEQUENCE</scope>
    <source>
        <strain evidence="1">CGMCC 4.5737</strain>
    </source>
</reference>
<sequence>MTPSLPKYAADIREGSLPRPGRRGLHHVGVPTAWHHYAGYTFRWGRGDHTVTVHQGRHLASYANTFLVDVIDVGADWEDDNDLVRVTHWWLRQQWRGTENTARCPVTAL</sequence>
<comment type="caution">
    <text evidence="1">The sequence shown here is derived from an EMBL/GenBank/DDBJ whole genome shotgun (WGS) entry which is preliminary data.</text>
</comment>
<accession>A0A8J3CFQ8</accession>
<evidence type="ECO:0000313" key="1">
    <source>
        <dbReference type="EMBL" id="GGM72424.1"/>
    </source>
</evidence>
<keyword evidence="2" id="KW-1185">Reference proteome</keyword>
<dbReference type="AlphaFoldDB" id="A0A8J3CFQ8"/>